<name>A0A177NKA0_9GAMM</name>
<proteinExistence type="predicted"/>
<organism evidence="1 2">
    <name type="scientific">Methylomonas koyamae</name>
    <dbReference type="NCBI Taxonomy" id="702114"/>
    <lineage>
        <taxon>Bacteria</taxon>
        <taxon>Pseudomonadati</taxon>
        <taxon>Pseudomonadota</taxon>
        <taxon>Gammaproteobacteria</taxon>
        <taxon>Methylococcales</taxon>
        <taxon>Methylococcaceae</taxon>
        <taxon>Methylomonas</taxon>
    </lineage>
</organism>
<sequence>MAGQTVQQWTNQYNQLRQNYISVNNTIKIYSKGDSPALFEAQRLQLRLEYQINQHIDSAYTPELIDTYQAYQNPKIGIQTNIPIDGILYNNIGQPLIWDPNTHWGQFNQFREIRSFIRSVADFHLASCLLIERVTYLRSNIFLSGRVRKVHFIR</sequence>
<gene>
    <name evidence="1" type="ORF">A1355_06630</name>
</gene>
<dbReference type="AlphaFoldDB" id="A0A177NKA0"/>
<accession>A0A177NKA0</accession>
<keyword evidence="2" id="KW-1185">Reference proteome</keyword>
<evidence type="ECO:0000313" key="2">
    <source>
        <dbReference type="Proteomes" id="UP000077628"/>
    </source>
</evidence>
<comment type="caution">
    <text evidence="1">The sequence shown here is derived from an EMBL/GenBank/DDBJ whole genome shotgun (WGS) entry which is preliminary data.</text>
</comment>
<dbReference type="Proteomes" id="UP000077628">
    <property type="component" value="Unassembled WGS sequence"/>
</dbReference>
<protein>
    <submittedName>
        <fullName evidence="1">Uncharacterized protein</fullName>
    </submittedName>
</protein>
<dbReference type="RefSeq" id="WP_064028999.1">
    <property type="nucleotide sequence ID" value="NZ_LUUK01000173.1"/>
</dbReference>
<dbReference type="STRING" id="702114.A1355_06630"/>
<reference evidence="2" key="1">
    <citation type="submission" date="2016-03" db="EMBL/GenBank/DDBJ databases">
        <authorList>
            <person name="Heylen K."/>
            <person name="De Vos P."/>
            <person name="Vekeman B."/>
        </authorList>
    </citation>
    <scope>NUCLEOTIDE SEQUENCE [LARGE SCALE GENOMIC DNA]</scope>
    <source>
        <strain evidence="2">R-45383</strain>
    </source>
</reference>
<dbReference type="EMBL" id="LUUK01000173">
    <property type="protein sequence ID" value="OAI17994.1"/>
    <property type="molecule type" value="Genomic_DNA"/>
</dbReference>
<evidence type="ECO:0000313" key="1">
    <source>
        <dbReference type="EMBL" id="OAI17994.1"/>
    </source>
</evidence>